<dbReference type="Proteomes" id="UP000178659">
    <property type="component" value="Unassembled WGS sequence"/>
</dbReference>
<comment type="caution">
    <text evidence="1">The sequence shown here is derived from an EMBL/GenBank/DDBJ whole genome shotgun (WGS) entry which is preliminary data.</text>
</comment>
<organism evidence="1 2">
    <name type="scientific">Candidatus Blackburnbacteria bacterium RIFCSPLOWO2_01_FULL_40_20</name>
    <dbReference type="NCBI Taxonomy" id="1797519"/>
    <lineage>
        <taxon>Bacteria</taxon>
        <taxon>Candidatus Blackburniibacteriota</taxon>
    </lineage>
</organism>
<accession>A0A1G1VC49</accession>
<proteinExistence type="predicted"/>
<dbReference type="AlphaFoldDB" id="A0A1G1VC49"/>
<dbReference type="SUPFAM" id="SSF53474">
    <property type="entry name" value="alpha/beta-Hydrolases"/>
    <property type="match status" value="1"/>
</dbReference>
<evidence type="ECO:0008006" key="3">
    <source>
        <dbReference type="Google" id="ProtNLM"/>
    </source>
</evidence>
<gene>
    <name evidence="1" type="ORF">A3A77_03120</name>
</gene>
<evidence type="ECO:0000313" key="1">
    <source>
        <dbReference type="EMBL" id="OGY12857.1"/>
    </source>
</evidence>
<dbReference type="InterPro" id="IPR029058">
    <property type="entry name" value="AB_hydrolase_fold"/>
</dbReference>
<dbReference type="EMBL" id="MHCC01000023">
    <property type="protein sequence ID" value="OGY12857.1"/>
    <property type="molecule type" value="Genomic_DNA"/>
</dbReference>
<name>A0A1G1VC49_9BACT</name>
<dbReference type="Gene3D" id="3.40.50.1820">
    <property type="entry name" value="alpha/beta hydrolase"/>
    <property type="match status" value="1"/>
</dbReference>
<protein>
    <recommendedName>
        <fullName evidence="3">Alpha/beta hydrolase</fullName>
    </recommendedName>
</protein>
<evidence type="ECO:0000313" key="2">
    <source>
        <dbReference type="Proteomes" id="UP000178659"/>
    </source>
</evidence>
<reference evidence="1 2" key="1">
    <citation type="journal article" date="2016" name="Nat. Commun.">
        <title>Thousands of microbial genomes shed light on interconnected biogeochemical processes in an aquifer system.</title>
        <authorList>
            <person name="Anantharaman K."/>
            <person name="Brown C.T."/>
            <person name="Hug L.A."/>
            <person name="Sharon I."/>
            <person name="Castelle C.J."/>
            <person name="Probst A.J."/>
            <person name="Thomas B.C."/>
            <person name="Singh A."/>
            <person name="Wilkins M.J."/>
            <person name="Karaoz U."/>
            <person name="Brodie E.L."/>
            <person name="Williams K.H."/>
            <person name="Hubbard S.S."/>
            <person name="Banfield J.F."/>
        </authorList>
    </citation>
    <scope>NUCLEOTIDE SEQUENCE [LARGE SCALE GENOMIC DNA]</scope>
</reference>
<sequence>MKTLIFPGFSLKNKDWAYEMKKAINHKLLAEVVEWEHWISGNTHFANWSEWIEKEIPRVLRQIEDEQVNILAKSIGTLVAMNILKTKPNLINKLFICGIPLNDIEENDKLLYKALKDFPQEKIICIQNENDNHGSFTEAKKFLDSINPNIKIISKPRDDHDYPYPEEFISFFSK</sequence>